<dbReference type="Pfam" id="PF20415">
    <property type="entry name" value="DUF6699"/>
    <property type="match status" value="1"/>
</dbReference>
<dbReference type="AlphaFoldDB" id="A0A8H5BHF9"/>
<organism evidence="3 4">
    <name type="scientific">Ephemerocybe angulata</name>
    <dbReference type="NCBI Taxonomy" id="980116"/>
    <lineage>
        <taxon>Eukaryota</taxon>
        <taxon>Fungi</taxon>
        <taxon>Dikarya</taxon>
        <taxon>Basidiomycota</taxon>
        <taxon>Agaricomycotina</taxon>
        <taxon>Agaricomycetes</taxon>
        <taxon>Agaricomycetidae</taxon>
        <taxon>Agaricales</taxon>
        <taxon>Agaricineae</taxon>
        <taxon>Psathyrellaceae</taxon>
        <taxon>Ephemerocybe</taxon>
    </lineage>
</organism>
<protein>
    <recommendedName>
        <fullName evidence="2">DUF6699 domain-containing protein</fullName>
    </recommendedName>
</protein>
<comment type="caution">
    <text evidence="3">The sequence shown here is derived from an EMBL/GenBank/DDBJ whole genome shotgun (WGS) entry which is preliminary data.</text>
</comment>
<feature type="domain" description="DUF6699" evidence="2">
    <location>
        <begin position="170"/>
        <end position="257"/>
    </location>
</feature>
<dbReference type="EMBL" id="JAACJK010000167">
    <property type="protein sequence ID" value="KAF5323118.1"/>
    <property type="molecule type" value="Genomic_DNA"/>
</dbReference>
<keyword evidence="4" id="KW-1185">Reference proteome</keyword>
<dbReference type="Proteomes" id="UP000541558">
    <property type="component" value="Unassembled WGS sequence"/>
</dbReference>
<evidence type="ECO:0000259" key="2">
    <source>
        <dbReference type="Pfam" id="PF20415"/>
    </source>
</evidence>
<gene>
    <name evidence="3" type="ORF">D9611_009238</name>
</gene>
<proteinExistence type="predicted"/>
<dbReference type="OrthoDB" id="3024011at2759"/>
<feature type="region of interest" description="Disordered" evidence="1">
    <location>
        <begin position="96"/>
        <end position="137"/>
    </location>
</feature>
<feature type="compositionally biased region" description="Low complexity" evidence="1">
    <location>
        <begin position="104"/>
        <end position="119"/>
    </location>
</feature>
<evidence type="ECO:0000313" key="3">
    <source>
        <dbReference type="EMBL" id="KAF5323118.1"/>
    </source>
</evidence>
<reference evidence="3 4" key="1">
    <citation type="journal article" date="2020" name="ISME J.">
        <title>Uncovering the hidden diversity of litter-decomposition mechanisms in mushroom-forming fungi.</title>
        <authorList>
            <person name="Floudas D."/>
            <person name="Bentzer J."/>
            <person name="Ahren D."/>
            <person name="Johansson T."/>
            <person name="Persson P."/>
            <person name="Tunlid A."/>
        </authorList>
    </citation>
    <scope>NUCLEOTIDE SEQUENCE [LARGE SCALE GENOMIC DNA]</scope>
    <source>
        <strain evidence="3 4">CBS 175.51</strain>
    </source>
</reference>
<evidence type="ECO:0000313" key="4">
    <source>
        <dbReference type="Proteomes" id="UP000541558"/>
    </source>
</evidence>
<evidence type="ECO:0000256" key="1">
    <source>
        <dbReference type="SAM" id="MobiDB-lite"/>
    </source>
</evidence>
<feature type="compositionally biased region" description="Pro residues" evidence="1">
    <location>
        <begin position="120"/>
        <end position="131"/>
    </location>
</feature>
<sequence>MTPSPFLCLPPIPFLPTITIPWPSTTPSQTHSSIDRTLRERICTTYPTTTTRATMRTKQITCSSPSSDPAVNMVVDAAYTPAPSGWKTTTEAYPATPMSTWSQPTTSGPSTPLYTLPSPSNTPLPSSPPPLNHSRSPYANVPLPPVLPYQEGEPIVHPVLERGPTSLAMHWDVRTSPSAALSSISSLLRHRQHPRDRREPRPQDWQYQAATFPALDSIVIRTAAIPDRPLVVFPTSTKQGFVTVYDVLDAVHRAVCPPHVEVGDELFRLPNKERGRYGSFSSTEELHADVGDVEINMTKAMNHRDSSAE</sequence>
<dbReference type="InterPro" id="IPR046522">
    <property type="entry name" value="DUF6699"/>
</dbReference>
<accession>A0A8H5BHF9</accession>
<name>A0A8H5BHF9_9AGAR</name>